<comment type="caution">
    <text evidence="1">The sequence shown here is derived from an EMBL/GenBank/DDBJ whole genome shotgun (WGS) entry which is preliminary data.</text>
</comment>
<name>A0A7K0G526_9SPHI</name>
<proteinExistence type="predicted"/>
<keyword evidence="2" id="KW-1185">Reference proteome</keyword>
<reference evidence="1 2" key="1">
    <citation type="submission" date="2019-11" db="EMBL/GenBank/DDBJ databases">
        <title>Pedobacter petrophilus genome.</title>
        <authorList>
            <person name="Feldbauer M.J."/>
            <person name="Newman J.D."/>
        </authorList>
    </citation>
    <scope>NUCLEOTIDE SEQUENCE [LARGE SCALE GENOMIC DNA]</scope>
    <source>
        <strain evidence="1 2">LMG 29686</strain>
    </source>
</reference>
<dbReference type="OrthoDB" id="5783711at2"/>
<accession>A0A7K0G526</accession>
<dbReference type="EMBL" id="WKKH01000070">
    <property type="protein sequence ID" value="MRX78741.1"/>
    <property type="molecule type" value="Genomic_DNA"/>
</dbReference>
<organism evidence="1 2">
    <name type="scientific">Pedobacter petrophilus</name>
    <dbReference type="NCBI Taxonomy" id="1908241"/>
    <lineage>
        <taxon>Bacteria</taxon>
        <taxon>Pseudomonadati</taxon>
        <taxon>Bacteroidota</taxon>
        <taxon>Sphingobacteriia</taxon>
        <taxon>Sphingobacteriales</taxon>
        <taxon>Sphingobacteriaceae</taxon>
        <taxon>Pedobacter</taxon>
    </lineage>
</organism>
<protein>
    <submittedName>
        <fullName evidence="1">Uncharacterized protein</fullName>
    </submittedName>
</protein>
<dbReference type="AlphaFoldDB" id="A0A7K0G526"/>
<evidence type="ECO:0000313" key="1">
    <source>
        <dbReference type="EMBL" id="MRX78741.1"/>
    </source>
</evidence>
<evidence type="ECO:0000313" key="2">
    <source>
        <dbReference type="Proteomes" id="UP000487757"/>
    </source>
</evidence>
<dbReference type="Proteomes" id="UP000487757">
    <property type="component" value="Unassembled WGS sequence"/>
</dbReference>
<gene>
    <name evidence="1" type="ORF">GJU39_21935</name>
</gene>
<dbReference type="RefSeq" id="WP_154283141.1">
    <property type="nucleotide sequence ID" value="NZ_JBHUJQ010000002.1"/>
</dbReference>
<sequence length="80" mass="9554">MSFWNTSGYSYHSFADLPEQDVNRLIENLTREDLIEWLSWNDPNGIYEDEQSLKEINNIMSREEGMEIMLRHINESRSIT</sequence>